<dbReference type="Proteomes" id="UP001233673">
    <property type="component" value="Unassembled WGS sequence"/>
</dbReference>
<evidence type="ECO:0000313" key="3">
    <source>
        <dbReference type="Proteomes" id="UP001233673"/>
    </source>
</evidence>
<sequence>MLSTLLVIGGVLVGLLVLLAVIVSLSARPATTSRGTQSGPRTPAWVADAGRPHPDAWSAPTVSTSEMPAVR</sequence>
<evidence type="ECO:0000313" key="2">
    <source>
        <dbReference type="EMBL" id="MDP5181283.1"/>
    </source>
</evidence>
<reference evidence="3" key="1">
    <citation type="submission" date="2023-05" db="EMBL/GenBank/DDBJ databases">
        <title>Draft genome of Pseudofrankia sp. BMG5.37.</title>
        <authorList>
            <person name="Gtari M."/>
            <person name="Ghodhbane F."/>
            <person name="Sbissi I."/>
        </authorList>
    </citation>
    <scope>NUCLEOTIDE SEQUENCE [LARGE SCALE GENOMIC DNA]</scope>
    <source>
        <strain evidence="3">BMG 814</strain>
    </source>
</reference>
<dbReference type="RefSeq" id="WP_091930112.1">
    <property type="nucleotide sequence ID" value="NZ_JASNFN010000001.1"/>
</dbReference>
<name>A0ABT9I6V5_9ACTN</name>
<keyword evidence="3" id="KW-1185">Reference proteome</keyword>
<organism evidence="2 3">
    <name type="scientific">Blastococcus carthaginiensis</name>
    <dbReference type="NCBI Taxonomy" id="3050034"/>
    <lineage>
        <taxon>Bacteria</taxon>
        <taxon>Bacillati</taxon>
        <taxon>Actinomycetota</taxon>
        <taxon>Actinomycetes</taxon>
        <taxon>Geodermatophilales</taxon>
        <taxon>Geodermatophilaceae</taxon>
        <taxon>Blastococcus</taxon>
    </lineage>
</organism>
<protein>
    <submittedName>
        <fullName evidence="2">Uncharacterized protein</fullName>
    </submittedName>
</protein>
<feature type="compositionally biased region" description="Polar residues" evidence="1">
    <location>
        <begin position="29"/>
        <end position="40"/>
    </location>
</feature>
<comment type="caution">
    <text evidence="2">The sequence shown here is derived from an EMBL/GenBank/DDBJ whole genome shotgun (WGS) entry which is preliminary data.</text>
</comment>
<dbReference type="EMBL" id="JASNFN010000001">
    <property type="protein sequence ID" value="MDP5181283.1"/>
    <property type="molecule type" value="Genomic_DNA"/>
</dbReference>
<evidence type="ECO:0000256" key="1">
    <source>
        <dbReference type="SAM" id="MobiDB-lite"/>
    </source>
</evidence>
<feature type="compositionally biased region" description="Polar residues" evidence="1">
    <location>
        <begin position="60"/>
        <end position="71"/>
    </location>
</feature>
<proteinExistence type="predicted"/>
<accession>A0ABT9I6V5</accession>
<feature type="region of interest" description="Disordered" evidence="1">
    <location>
        <begin position="29"/>
        <end position="71"/>
    </location>
</feature>
<gene>
    <name evidence="2" type="ORF">QOZ88_01395</name>
</gene>